<organism evidence="1">
    <name type="scientific">Oryza sativa subsp. japonica</name>
    <name type="common">Rice</name>
    <dbReference type="NCBI Taxonomy" id="39947"/>
    <lineage>
        <taxon>Eukaryota</taxon>
        <taxon>Viridiplantae</taxon>
        <taxon>Streptophyta</taxon>
        <taxon>Embryophyta</taxon>
        <taxon>Tracheophyta</taxon>
        <taxon>Spermatophyta</taxon>
        <taxon>Magnoliopsida</taxon>
        <taxon>Liliopsida</taxon>
        <taxon>Poales</taxon>
        <taxon>Poaceae</taxon>
        <taxon>BOP clade</taxon>
        <taxon>Oryzoideae</taxon>
        <taxon>Oryzeae</taxon>
        <taxon>Oryzinae</taxon>
        <taxon>Oryza</taxon>
        <taxon>Oryza sativa</taxon>
    </lineage>
</organism>
<name>Q2QP68_ORYSJ</name>
<protein>
    <submittedName>
        <fullName evidence="1">Uncharacterized protein</fullName>
    </submittedName>
</protein>
<reference evidence="1" key="1">
    <citation type="journal article" date="2005" name="BMC Biol.">
        <title>The sequence of rice chromosomes 11 and 12, rich in disease resistance genes and recent gene duplications.</title>
        <authorList>
            <consortium name="The rice chromosomes 11 and 12 sequencing consortia"/>
        </authorList>
    </citation>
    <scope>NUCLEOTIDE SEQUENCE [LARGE SCALE GENOMIC DNA]</scope>
</reference>
<dbReference type="EMBL" id="DP000011">
    <property type="protein sequence ID" value="ABA99355.1"/>
    <property type="molecule type" value="Genomic_DNA"/>
</dbReference>
<accession>Q2QP68</accession>
<reference evidence="1" key="3">
    <citation type="submission" date="2006-01" db="EMBL/GenBank/DDBJ databases">
        <authorList>
            <person name="Buell R."/>
        </authorList>
    </citation>
    <scope>NUCLEOTIDE SEQUENCE</scope>
</reference>
<dbReference type="AlphaFoldDB" id="Q2QP68"/>
<proteinExistence type="predicted"/>
<reference evidence="1" key="2">
    <citation type="submission" date="2005-04" db="EMBL/GenBank/DDBJ databases">
        <authorList>
            <person name="Buell C.R."/>
            <person name="Wing R.A."/>
            <person name="McCombie W.A."/>
            <person name="Ouyang S."/>
        </authorList>
    </citation>
    <scope>NUCLEOTIDE SEQUENCE</scope>
</reference>
<gene>
    <name evidence="1" type="ordered locus">LOC_Os12g35520</name>
</gene>
<evidence type="ECO:0000313" key="1">
    <source>
        <dbReference type="EMBL" id="ABA99355.1"/>
    </source>
</evidence>
<sequence length="73" mass="7981">MGKEESHKVCFPVQPLSTAQGLTDLSGGPEESKASLPITEGVAIRIDYTLIRGVHLYPQDTSLLHIPRPWNPS</sequence>